<dbReference type="AlphaFoldDB" id="C6HPG6"/>
<evidence type="ECO:0000256" key="1">
    <source>
        <dbReference type="SAM" id="MobiDB-lite"/>
    </source>
</evidence>
<proteinExistence type="predicted"/>
<organism evidence="2 3">
    <name type="scientific">Ajellomyces capsulatus (strain H143)</name>
    <name type="common">Darling's disease fungus</name>
    <name type="synonym">Histoplasma capsulatum</name>
    <dbReference type="NCBI Taxonomy" id="544712"/>
    <lineage>
        <taxon>Eukaryota</taxon>
        <taxon>Fungi</taxon>
        <taxon>Dikarya</taxon>
        <taxon>Ascomycota</taxon>
        <taxon>Pezizomycotina</taxon>
        <taxon>Eurotiomycetes</taxon>
        <taxon>Eurotiomycetidae</taxon>
        <taxon>Onygenales</taxon>
        <taxon>Ajellomycetaceae</taxon>
        <taxon>Histoplasma</taxon>
    </lineage>
</organism>
<feature type="compositionally biased region" description="Basic and acidic residues" evidence="1">
    <location>
        <begin position="8"/>
        <end position="27"/>
    </location>
</feature>
<accession>C6HPG6</accession>
<evidence type="ECO:0000313" key="3">
    <source>
        <dbReference type="Proteomes" id="UP000002624"/>
    </source>
</evidence>
<reference evidence="3" key="1">
    <citation type="submission" date="2009-05" db="EMBL/GenBank/DDBJ databases">
        <title>The genome sequence of Ajellomyces capsulatus strain H143.</title>
        <authorList>
            <person name="Champion M."/>
            <person name="Cuomo C.A."/>
            <person name="Ma L.-J."/>
            <person name="Henn M.R."/>
            <person name="Sil A."/>
            <person name="Goldman B."/>
            <person name="Young S.K."/>
            <person name="Kodira C.D."/>
            <person name="Zeng Q."/>
            <person name="Koehrsen M."/>
            <person name="Alvarado L."/>
            <person name="Berlin A.M."/>
            <person name="Borenstein D."/>
            <person name="Chen Z."/>
            <person name="Engels R."/>
            <person name="Freedman E."/>
            <person name="Gellesch M."/>
            <person name="Goldberg J."/>
            <person name="Griggs A."/>
            <person name="Gujja S."/>
            <person name="Heiman D.I."/>
            <person name="Hepburn T.A."/>
            <person name="Howarth C."/>
            <person name="Jen D."/>
            <person name="Larson L."/>
            <person name="Lewis B."/>
            <person name="Mehta T."/>
            <person name="Park D."/>
            <person name="Pearson M."/>
            <person name="Roberts A."/>
            <person name="Saif S."/>
            <person name="Shea T.D."/>
            <person name="Shenoy N."/>
            <person name="Sisk P."/>
            <person name="Stolte C."/>
            <person name="Sykes S."/>
            <person name="Walk T."/>
            <person name="White J."/>
            <person name="Yandava C."/>
            <person name="Klein B."/>
            <person name="McEwen J.G."/>
            <person name="Puccia R."/>
            <person name="Goldman G.H."/>
            <person name="Felipe M.S."/>
            <person name="Nino-Vega G."/>
            <person name="San-Blas G."/>
            <person name="Taylor J.W."/>
            <person name="Mendoza L."/>
            <person name="Galagan J.E."/>
            <person name="Nusbaum C."/>
            <person name="Birren B.W."/>
        </authorList>
    </citation>
    <scope>NUCLEOTIDE SEQUENCE [LARGE SCALE GENOMIC DNA]</scope>
    <source>
        <strain evidence="3">H143</strain>
    </source>
</reference>
<dbReference type="Proteomes" id="UP000002624">
    <property type="component" value="Unassembled WGS sequence"/>
</dbReference>
<dbReference type="EMBL" id="GG692433">
    <property type="protein sequence ID" value="EER37838.1"/>
    <property type="molecule type" value="Genomic_DNA"/>
</dbReference>
<dbReference type="HOGENOM" id="CLU_2196168_0_0_1"/>
<evidence type="ECO:0000313" key="2">
    <source>
        <dbReference type="EMBL" id="EER37838.1"/>
    </source>
</evidence>
<gene>
    <name evidence="2" type="ORF">HCDG_08097</name>
</gene>
<feature type="region of interest" description="Disordered" evidence="1">
    <location>
        <begin position="1"/>
        <end position="34"/>
    </location>
</feature>
<dbReference type="VEuPathDB" id="FungiDB:HCDG_08097"/>
<name>C6HPG6_AJECH</name>
<sequence>MQVSKQAASREKLKQRGKGQDDERDRGCNTGAGLVRDTLEETRSGEGFEVGEVGEAADWCWLVQVGAAEVVLMFDAGDVVVVVETGMIDVARLPEVLHNPGLLWGGIM</sequence>
<protein>
    <submittedName>
        <fullName evidence="2">Uncharacterized protein</fullName>
    </submittedName>
</protein>